<evidence type="ECO:0000313" key="1">
    <source>
        <dbReference type="EMBL" id="PNE39139.1"/>
    </source>
</evidence>
<accession>A0A2N8PDP6</accession>
<proteinExistence type="predicted"/>
<dbReference type="EMBL" id="LJSN01000003">
    <property type="protein sequence ID" value="PNE39139.1"/>
    <property type="molecule type" value="Genomic_DNA"/>
</dbReference>
<reference evidence="2" key="1">
    <citation type="submission" date="2015-09" db="EMBL/GenBank/DDBJ databases">
        <authorList>
            <person name="Graham D.E."/>
            <person name="Mahan K.M."/>
            <person name="Klingeman D.M."/>
            <person name="Fida T."/>
            <person name="Giannone R.J."/>
            <person name="Hettich R.L."/>
            <person name="Parry R.J."/>
            <person name="Spain J.C."/>
        </authorList>
    </citation>
    <scope>NUCLEOTIDE SEQUENCE [LARGE SCALE GENOMIC DNA]</scope>
    <source>
        <strain evidence="2">JCM 4701</strain>
    </source>
</reference>
<protein>
    <submittedName>
        <fullName evidence="1">Uncharacterized protein</fullName>
    </submittedName>
</protein>
<dbReference type="AlphaFoldDB" id="A0A2N8PDP6"/>
<sequence>MHALYVLMFDAVLPAPFLRDRMAVLHRDLRRRIESGIAEGGDRCRCARGRDADRRRVAR</sequence>
<name>A0A2N8PDP6_STRNR</name>
<gene>
    <name evidence="1" type="ORF">AOB60_35085</name>
</gene>
<organism evidence="1 2">
    <name type="scientific">Streptomyces noursei</name>
    <name type="common">Streptomyces albulus</name>
    <dbReference type="NCBI Taxonomy" id="1971"/>
    <lineage>
        <taxon>Bacteria</taxon>
        <taxon>Bacillati</taxon>
        <taxon>Actinomycetota</taxon>
        <taxon>Actinomycetes</taxon>
        <taxon>Kitasatosporales</taxon>
        <taxon>Streptomycetaceae</taxon>
        <taxon>Streptomyces</taxon>
    </lineage>
</organism>
<comment type="caution">
    <text evidence="1">The sequence shown here is derived from an EMBL/GenBank/DDBJ whole genome shotgun (WGS) entry which is preliminary data.</text>
</comment>
<dbReference type="Proteomes" id="UP000236047">
    <property type="component" value="Unassembled WGS sequence"/>
</dbReference>
<evidence type="ECO:0000313" key="2">
    <source>
        <dbReference type="Proteomes" id="UP000236047"/>
    </source>
</evidence>
<keyword evidence="2" id="KW-1185">Reference proteome</keyword>